<dbReference type="EMBL" id="CP001298">
    <property type="protein sequence ID" value="ACK82461.1"/>
    <property type="molecule type" value="Genomic_DNA"/>
</dbReference>
<dbReference type="Proteomes" id="UP000002385">
    <property type="component" value="Chromosome"/>
</dbReference>
<reference evidence="3" key="1">
    <citation type="submission" date="2008-12" db="EMBL/GenBank/DDBJ databases">
        <title>Complete sequence of chromosome of Methylobacterium chloromethanicum CM4.</title>
        <authorList>
            <consortium name="US DOE Joint Genome Institute"/>
            <person name="Lucas S."/>
            <person name="Copeland A."/>
            <person name="Lapidus A."/>
            <person name="Glavina del Rio T."/>
            <person name="Dalin E."/>
            <person name="Tice H."/>
            <person name="Bruce D."/>
            <person name="Goodwin L."/>
            <person name="Pitluck S."/>
            <person name="Chertkov O."/>
            <person name="Brettin T."/>
            <person name="Detter J.C."/>
            <person name="Han C."/>
            <person name="Larimer F."/>
            <person name="Land M."/>
            <person name="Hauser L."/>
            <person name="Kyrpides N."/>
            <person name="Mikhailova N."/>
            <person name="Marx C."/>
            <person name="Richardson P."/>
        </authorList>
    </citation>
    <scope>NUCLEOTIDE SEQUENCE [LARGE SCALE GENOMIC DNA]</scope>
    <source>
        <strain evidence="3">CM4 / NCIMB 13688</strain>
    </source>
</reference>
<proteinExistence type="predicted"/>
<dbReference type="AlphaFoldDB" id="B7KSV9"/>
<feature type="region of interest" description="Disordered" evidence="1">
    <location>
        <begin position="74"/>
        <end position="106"/>
    </location>
</feature>
<dbReference type="HOGENOM" id="CLU_2220010_0_0_5"/>
<reference evidence="2 3" key="2">
    <citation type="journal article" date="2012" name="J. Bacteriol.">
        <title>Complete genome sequences of six strains of the genus Methylobacterium.</title>
        <authorList>
            <person name="Marx C.J."/>
            <person name="Bringel F."/>
            <person name="Chistoserdova L."/>
            <person name="Moulin L."/>
            <person name="Farhan Ul Haque M."/>
            <person name="Fleischman D.E."/>
            <person name="Gruffaz C."/>
            <person name="Jourand P."/>
            <person name="Knief C."/>
            <person name="Lee M.C."/>
            <person name="Muller E.E."/>
            <person name="Nadalig T."/>
            <person name="Peyraud R."/>
            <person name="Roselli S."/>
            <person name="Russ L."/>
            <person name="Goodwin L.A."/>
            <person name="Ivanova N."/>
            <person name="Kyrpides N."/>
            <person name="Lajus A."/>
            <person name="Land M.L."/>
            <person name="Medigue C."/>
            <person name="Mikhailova N."/>
            <person name="Nolan M."/>
            <person name="Woyke T."/>
            <person name="Stolyar S."/>
            <person name="Vorholt J.A."/>
            <person name="Vuilleumier S."/>
        </authorList>
    </citation>
    <scope>NUCLEOTIDE SEQUENCE [LARGE SCALE GENOMIC DNA]</scope>
    <source>
        <strain evidence="3">CM4 / NCIMB 13688</strain>
    </source>
</reference>
<gene>
    <name evidence="2" type="ordered locus">Mchl_1597</name>
</gene>
<dbReference type="KEGG" id="mch:Mchl_1597"/>
<sequence>MSDRPDRKDCQEIAALRGRLVRLAIAEYEDRLALRARRDLSVLPALLARTAWLARRALRDFKVRRVMRALKALGDPLAPPELPDPPGREEKPDPPGPAAQRALRGQ</sequence>
<evidence type="ECO:0000256" key="1">
    <source>
        <dbReference type="SAM" id="MobiDB-lite"/>
    </source>
</evidence>
<accession>B7KSV9</accession>
<evidence type="ECO:0000313" key="3">
    <source>
        <dbReference type="Proteomes" id="UP000002385"/>
    </source>
</evidence>
<evidence type="ECO:0000313" key="2">
    <source>
        <dbReference type="EMBL" id="ACK82461.1"/>
    </source>
</evidence>
<name>B7KSV9_METC4</name>
<dbReference type="RefSeq" id="WP_015950280.1">
    <property type="nucleotide sequence ID" value="NC_011757.1"/>
</dbReference>
<protein>
    <submittedName>
        <fullName evidence="2">Uncharacterized protein</fullName>
    </submittedName>
</protein>
<organism evidence="2 3">
    <name type="scientific">Methylorubrum extorquens (strain CM4 / NCIMB 13688)</name>
    <name type="common">Methylobacterium extorquens</name>
    <dbReference type="NCBI Taxonomy" id="440085"/>
    <lineage>
        <taxon>Bacteria</taxon>
        <taxon>Pseudomonadati</taxon>
        <taxon>Pseudomonadota</taxon>
        <taxon>Alphaproteobacteria</taxon>
        <taxon>Hyphomicrobiales</taxon>
        <taxon>Methylobacteriaceae</taxon>
        <taxon>Methylorubrum</taxon>
    </lineage>
</organism>